<feature type="transmembrane region" description="Helical" evidence="17">
    <location>
        <begin position="446"/>
        <end position="468"/>
    </location>
</feature>
<evidence type="ECO:0000256" key="5">
    <source>
        <dbReference type="ARBA" id="ARBA00022448"/>
    </source>
</evidence>
<dbReference type="PRINTS" id="PR01434">
    <property type="entry name" value="NADHDHGNASE5"/>
</dbReference>
<keyword evidence="14 17" id="KW-0496">Mitochondrion</keyword>
<comment type="subcellular location">
    <subcellularLocation>
        <location evidence="1">Mitochondrion inner membrane</location>
        <topology evidence="1">Multi-pass membrane protein</topology>
    </subcellularLocation>
</comment>
<feature type="transmembrane region" description="Helical" evidence="17">
    <location>
        <begin position="366"/>
        <end position="388"/>
    </location>
</feature>
<evidence type="ECO:0000256" key="12">
    <source>
        <dbReference type="ARBA" id="ARBA00023027"/>
    </source>
</evidence>
<keyword evidence="9" id="KW-1278">Translocase</keyword>
<dbReference type="GO" id="GO:0042773">
    <property type="term" value="P:ATP synthesis coupled electron transport"/>
    <property type="evidence" value="ECO:0007669"/>
    <property type="project" value="InterPro"/>
</dbReference>
<evidence type="ECO:0000259" key="19">
    <source>
        <dbReference type="Pfam" id="PF00662"/>
    </source>
</evidence>
<keyword evidence="10" id="KW-0249">Electron transport</keyword>
<feature type="transmembrane region" description="Helical" evidence="17">
    <location>
        <begin position="30"/>
        <end position="48"/>
    </location>
</feature>
<feature type="transmembrane region" description="Helical" evidence="17">
    <location>
        <begin position="80"/>
        <end position="101"/>
    </location>
</feature>
<evidence type="ECO:0000256" key="8">
    <source>
        <dbReference type="ARBA" id="ARBA00022792"/>
    </source>
</evidence>
<dbReference type="InterPro" id="IPR001750">
    <property type="entry name" value="ND/Mrp_TM"/>
</dbReference>
<feature type="domain" description="NADH:quinone oxidoreductase/Mrp antiporter transmembrane" evidence="18">
    <location>
        <begin position="130"/>
        <end position="400"/>
    </location>
</feature>
<evidence type="ECO:0000256" key="4">
    <source>
        <dbReference type="ARBA" id="ARBA00021096"/>
    </source>
</evidence>
<keyword evidence="11 17" id="KW-1133">Transmembrane helix</keyword>
<keyword evidence="13 17" id="KW-0830">Ubiquinone</keyword>
<proteinExistence type="inferred from homology"/>
<dbReference type="PANTHER" id="PTHR42829:SF2">
    <property type="entry name" value="NADH-UBIQUINONE OXIDOREDUCTASE CHAIN 5"/>
    <property type="match status" value="1"/>
</dbReference>
<keyword evidence="7 17" id="KW-0812">Transmembrane</keyword>
<feature type="transmembrane region" description="Helical" evidence="17">
    <location>
        <begin position="167"/>
        <end position="189"/>
    </location>
</feature>
<keyword evidence="12 17" id="KW-0520">NAD</keyword>
<dbReference type="InterPro" id="IPR010934">
    <property type="entry name" value="NADH_DH_su5_C"/>
</dbReference>
<evidence type="ECO:0000256" key="2">
    <source>
        <dbReference type="ARBA" id="ARBA00008200"/>
    </source>
</evidence>
<evidence type="ECO:0000259" key="20">
    <source>
        <dbReference type="Pfam" id="PF06455"/>
    </source>
</evidence>
<feature type="transmembrane region" description="Helical" evidence="17">
    <location>
        <begin position="136"/>
        <end position="155"/>
    </location>
</feature>
<dbReference type="InterPro" id="IPR003945">
    <property type="entry name" value="NU5C-like"/>
</dbReference>
<feature type="transmembrane region" description="Helical" evidence="17">
    <location>
        <begin position="323"/>
        <end position="345"/>
    </location>
</feature>
<accession>A0A2H4E7D0</accession>
<protein>
    <recommendedName>
        <fullName evidence="4 17">NADH-ubiquinone oxidoreductase chain 5</fullName>
        <ecNumber evidence="3 17">7.1.1.2</ecNumber>
    </recommendedName>
</protein>
<feature type="transmembrane region" description="Helical" evidence="17">
    <location>
        <begin position="408"/>
        <end position="434"/>
    </location>
</feature>
<feature type="transmembrane region" description="Helical" evidence="17">
    <location>
        <begin position="209"/>
        <end position="231"/>
    </location>
</feature>
<dbReference type="Pfam" id="PF00662">
    <property type="entry name" value="Proton_antipo_N"/>
    <property type="match status" value="1"/>
</dbReference>
<geneLocation type="mitochondrion" evidence="21"/>
<evidence type="ECO:0000256" key="1">
    <source>
        <dbReference type="ARBA" id="ARBA00004448"/>
    </source>
</evidence>
<dbReference type="InterPro" id="IPR018393">
    <property type="entry name" value="NADHpl_OxRdtase_5_subgr"/>
</dbReference>
<dbReference type="Gene3D" id="1.20.5.2700">
    <property type="match status" value="1"/>
</dbReference>
<name>A0A2H4E7D0_9CHLO</name>
<evidence type="ECO:0000256" key="15">
    <source>
        <dbReference type="ARBA" id="ARBA00023136"/>
    </source>
</evidence>
<feature type="transmembrane region" description="Helical" evidence="17">
    <location>
        <begin position="502"/>
        <end position="526"/>
    </location>
</feature>
<feature type="transmembrane region" description="Helical" evidence="17">
    <location>
        <begin position="113"/>
        <end position="130"/>
    </location>
</feature>
<evidence type="ECO:0000256" key="9">
    <source>
        <dbReference type="ARBA" id="ARBA00022967"/>
    </source>
</evidence>
<feature type="transmembrane region" description="Helical" evidence="17">
    <location>
        <begin position="274"/>
        <end position="292"/>
    </location>
</feature>
<evidence type="ECO:0000256" key="14">
    <source>
        <dbReference type="ARBA" id="ARBA00023128"/>
    </source>
</evidence>
<evidence type="ECO:0000259" key="18">
    <source>
        <dbReference type="Pfam" id="PF00361"/>
    </source>
</evidence>
<comment type="similarity">
    <text evidence="2 17">Belongs to the complex I subunit 5 family.</text>
</comment>
<evidence type="ECO:0000256" key="17">
    <source>
        <dbReference type="RuleBase" id="RU003404"/>
    </source>
</evidence>
<evidence type="ECO:0000256" key="13">
    <source>
        <dbReference type="ARBA" id="ARBA00023075"/>
    </source>
</evidence>
<feature type="transmembrane region" description="Helical" evidence="17">
    <location>
        <begin position="243"/>
        <end position="262"/>
    </location>
</feature>
<comment type="function">
    <text evidence="17">Core subunit of the mitochondrial membrane respiratory chain NADH dehydrogenase (Complex I) which catalyzes electron transfer from NADH through the respiratory chain, using ubiquinone as an electron acceptor. Essential for the catalytic activity and assembly of complex I.</text>
</comment>
<keyword evidence="15 17" id="KW-0472">Membrane</keyword>
<dbReference type="Pfam" id="PF00361">
    <property type="entry name" value="Proton_antipo_M"/>
    <property type="match status" value="1"/>
</dbReference>
<dbReference type="GO" id="GO:0005743">
    <property type="term" value="C:mitochondrial inner membrane"/>
    <property type="evidence" value="ECO:0007669"/>
    <property type="project" value="UniProtKB-SubCell"/>
</dbReference>
<dbReference type="NCBIfam" id="NF005141">
    <property type="entry name" value="PRK06590.1"/>
    <property type="match status" value="1"/>
</dbReference>
<evidence type="ECO:0000256" key="16">
    <source>
        <dbReference type="ARBA" id="ARBA00049551"/>
    </source>
</evidence>
<dbReference type="InterPro" id="IPR001516">
    <property type="entry name" value="Proton_antipo_N"/>
</dbReference>
<organism evidence="21">
    <name type="scientific">Pectinodesmus pectinatus</name>
    <dbReference type="NCBI Taxonomy" id="91197"/>
    <lineage>
        <taxon>Eukaryota</taxon>
        <taxon>Viridiplantae</taxon>
        <taxon>Chlorophyta</taxon>
        <taxon>core chlorophytes</taxon>
        <taxon>Chlorophyceae</taxon>
        <taxon>CS clade</taxon>
        <taxon>Sphaeropleales</taxon>
        <taxon>Scenedesmaceae</taxon>
        <taxon>Pectinodesmus</taxon>
    </lineage>
</organism>
<comment type="catalytic activity">
    <reaction evidence="16 17">
        <text>a ubiquinone + NADH + 5 H(+)(in) = a ubiquinol + NAD(+) + 4 H(+)(out)</text>
        <dbReference type="Rhea" id="RHEA:29091"/>
        <dbReference type="Rhea" id="RHEA-COMP:9565"/>
        <dbReference type="Rhea" id="RHEA-COMP:9566"/>
        <dbReference type="ChEBI" id="CHEBI:15378"/>
        <dbReference type="ChEBI" id="CHEBI:16389"/>
        <dbReference type="ChEBI" id="CHEBI:17976"/>
        <dbReference type="ChEBI" id="CHEBI:57540"/>
        <dbReference type="ChEBI" id="CHEBI:57945"/>
        <dbReference type="EC" id="7.1.1.2"/>
    </reaction>
</comment>
<dbReference type="EC" id="7.1.1.2" evidence="3 17"/>
<dbReference type="GO" id="GO:0003954">
    <property type="term" value="F:NADH dehydrogenase activity"/>
    <property type="evidence" value="ECO:0007669"/>
    <property type="project" value="TreeGrafter"/>
</dbReference>
<dbReference type="PANTHER" id="PTHR42829">
    <property type="entry name" value="NADH-UBIQUINONE OXIDOREDUCTASE CHAIN 5"/>
    <property type="match status" value="1"/>
</dbReference>
<dbReference type="GO" id="GO:0015990">
    <property type="term" value="P:electron transport coupled proton transport"/>
    <property type="evidence" value="ECO:0007669"/>
    <property type="project" value="TreeGrafter"/>
</dbReference>
<evidence type="ECO:0000256" key="6">
    <source>
        <dbReference type="ARBA" id="ARBA00022660"/>
    </source>
</evidence>
<gene>
    <name evidence="21" type="primary">nad5</name>
</gene>
<dbReference type="EMBL" id="KT946995">
    <property type="protein sequence ID" value="ANG44797.1"/>
    <property type="molecule type" value="Genomic_DNA"/>
</dbReference>
<evidence type="ECO:0000256" key="7">
    <source>
        <dbReference type="ARBA" id="ARBA00022692"/>
    </source>
</evidence>
<sequence>MYLNAVIAPFLGSALAGLMGRWLGARGSGCVTVLGLGTSTLLSYFIFYEIRCMGSPVVISLGSWFGAHTVTVDWLFCFDALSAAMMVTVCTVSFCVHLYSLGYMQNDPHLPRFLSYLSLFTGSMLLLVTANDLLTLMVGWEMIGVCSYLLIGFWFHRLSRTKAAQKAMLVNRVSDTVLLFGLFLCWWYLGSTDTSLLTATSTSAYYADWICFALLGGALGKSAQVGLHVWLADRMEGPTPVSALIHAATLVTAGIFLIARTNRIWECSLYGRQILLWVGAVTSLMRRTMGLVQNDVKRVIAYSTCSQLGYMVVALSLSHYGLAMYHLMTHACFKALLFLGAGVVIHACADVQDMRRSGGAHSSLPLAWTCLLLGSLSLLGWPFLAGYYSKDAILELAWATPGSGAAYGHLILMTVACLTSAYSFRVLLAVFYLPNNARKTEVRTPGVPFTMVLPLCILAVGSIFRGYLLSDGLIGWGSDFWGNSIVASPATAQAVRSHMIPIWVSALPLVTVFLGLLLAYVFVWPLPYCAESYWKKPYLFLQARWGFDLVWNQQISMKVLQLGSVCWASLDKGVLELMGPSGITQKVTGWLVPSVQKMQTGAVHDYALLLQILIVVGLLLLAYPVQGFFGTVDSVFMDSKILALGCLLTGLAL</sequence>
<dbReference type="AlphaFoldDB" id="A0A2H4E7D0"/>
<keyword evidence="8" id="KW-0999">Mitochondrion inner membrane</keyword>
<dbReference type="NCBIfam" id="TIGR01974">
    <property type="entry name" value="NDH_I_L"/>
    <property type="match status" value="1"/>
</dbReference>
<evidence type="ECO:0000313" key="21">
    <source>
        <dbReference type="EMBL" id="ANG44797.1"/>
    </source>
</evidence>
<evidence type="ECO:0000256" key="10">
    <source>
        <dbReference type="ARBA" id="ARBA00022982"/>
    </source>
</evidence>
<feature type="transmembrane region" description="Helical" evidence="17">
    <location>
        <begin position="606"/>
        <end position="625"/>
    </location>
</feature>
<keyword evidence="5 17" id="KW-0813">Transport</keyword>
<feature type="domain" description="NADH dehydrogenase subunit 5 C-terminal" evidence="20">
    <location>
        <begin position="422"/>
        <end position="620"/>
    </location>
</feature>
<feature type="transmembrane region" description="Helical" evidence="17">
    <location>
        <begin position="299"/>
        <end position="317"/>
    </location>
</feature>
<dbReference type="RefSeq" id="YP_009449860.1">
    <property type="nucleotide sequence ID" value="NC_036659.1"/>
</dbReference>
<reference evidence="21" key="1">
    <citation type="submission" date="2015-10" db="EMBL/GenBank/DDBJ databases">
        <authorList>
            <person name="Gilbert D.G."/>
        </authorList>
    </citation>
    <scope>NUCLEOTIDE SEQUENCE</scope>
</reference>
<dbReference type="GO" id="GO:0008137">
    <property type="term" value="F:NADH dehydrogenase (ubiquinone) activity"/>
    <property type="evidence" value="ECO:0007669"/>
    <property type="project" value="UniProtKB-EC"/>
</dbReference>
<evidence type="ECO:0000256" key="3">
    <source>
        <dbReference type="ARBA" id="ARBA00012944"/>
    </source>
</evidence>
<dbReference type="GeneID" id="35447184"/>
<feature type="domain" description="NADH-Ubiquinone oxidoreductase (complex I) chain 5 N-terminal" evidence="19">
    <location>
        <begin position="64"/>
        <end position="113"/>
    </location>
</feature>
<keyword evidence="6" id="KW-0679">Respiratory chain</keyword>
<dbReference type="Pfam" id="PF06455">
    <property type="entry name" value="NADH5_C"/>
    <property type="match status" value="1"/>
</dbReference>
<evidence type="ECO:0000256" key="11">
    <source>
        <dbReference type="ARBA" id="ARBA00022989"/>
    </source>
</evidence>